<keyword evidence="5" id="KW-1185">Reference proteome</keyword>
<keyword evidence="1" id="KW-0863">Zinc-finger</keyword>
<evidence type="ECO:0000259" key="3">
    <source>
        <dbReference type="PROSITE" id="PS50158"/>
    </source>
</evidence>
<name>A0A9P0BFI1_BRAAE</name>
<dbReference type="InterPro" id="IPR036875">
    <property type="entry name" value="Znf_CCHC_sf"/>
</dbReference>
<dbReference type="EMBL" id="OV121139">
    <property type="protein sequence ID" value="CAH0561767.1"/>
    <property type="molecule type" value="Genomic_DNA"/>
</dbReference>
<dbReference type="SMART" id="SM00343">
    <property type="entry name" value="ZnF_C2HC"/>
    <property type="match status" value="2"/>
</dbReference>
<evidence type="ECO:0000313" key="4">
    <source>
        <dbReference type="EMBL" id="CAH0561767.1"/>
    </source>
</evidence>
<feature type="region of interest" description="Disordered" evidence="2">
    <location>
        <begin position="1"/>
        <end position="58"/>
    </location>
</feature>
<protein>
    <recommendedName>
        <fullName evidence="3">CCHC-type domain-containing protein</fullName>
    </recommendedName>
</protein>
<feature type="compositionally biased region" description="Low complexity" evidence="2">
    <location>
        <begin position="17"/>
        <end position="31"/>
    </location>
</feature>
<dbReference type="OrthoDB" id="7553805at2759"/>
<evidence type="ECO:0000256" key="1">
    <source>
        <dbReference type="PROSITE-ProRule" id="PRU00047"/>
    </source>
</evidence>
<gene>
    <name evidence="4" type="ORF">MELIAE_LOCUS11097</name>
</gene>
<sequence>MGNMPIRMSNKFEKNSLNESSAISANNSEVSPAHSRNKASKPSQDFNKPSVSGANNYNYRSDQPRQCFNCGSTEHLARKCIIPPKKCKNYNRPGHEAAKCSMF</sequence>
<dbReference type="PROSITE" id="PS50158">
    <property type="entry name" value="ZF_CCHC"/>
    <property type="match status" value="1"/>
</dbReference>
<dbReference type="SUPFAM" id="SSF57756">
    <property type="entry name" value="Retrovirus zinc finger-like domains"/>
    <property type="match status" value="1"/>
</dbReference>
<organism evidence="4 5">
    <name type="scientific">Brassicogethes aeneus</name>
    <name type="common">Rape pollen beetle</name>
    <name type="synonym">Meligethes aeneus</name>
    <dbReference type="NCBI Taxonomy" id="1431903"/>
    <lineage>
        <taxon>Eukaryota</taxon>
        <taxon>Metazoa</taxon>
        <taxon>Ecdysozoa</taxon>
        <taxon>Arthropoda</taxon>
        <taxon>Hexapoda</taxon>
        <taxon>Insecta</taxon>
        <taxon>Pterygota</taxon>
        <taxon>Neoptera</taxon>
        <taxon>Endopterygota</taxon>
        <taxon>Coleoptera</taxon>
        <taxon>Polyphaga</taxon>
        <taxon>Cucujiformia</taxon>
        <taxon>Nitidulidae</taxon>
        <taxon>Meligethinae</taxon>
        <taxon>Brassicogethes</taxon>
    </lineage>
</organism>
<dbReference type="Proteomes" id="UP001154078">
    <property type="component" value="Chromosome 8"/>
</dbReference>
<feature type="domain" description="CCHC-type" evidence="3">
    <location>
        <begin position="67"/>
        <end position="80"/>
    </location>
</feature>
<dbReference type="AlphaFoldDB" id="A0A9P0BFI1"/>
<dbReference type="InterPro" id="IPR001878">
    <property type="entry name" value="Znf_CCHC"/>
</dbReference>
<accession>A0A9P0BFI1</accession>
<evidence type="ECO:0000313" key="5">
    <source>
        <dbReference type="Proteomes" id="UP001154078"/>
    </source>
</evidence>
<evidence type="ECO:0000256" key="2">
    <source>
        <dbReference type="SAM" id="MobiDB-lite"/>
    </source>
</evidence>
<dbReference type="Pfam" id="PF00098">
    <property type="entry name" value="zf-CCHC"/>
    <property type="match status" value="1"/>
</dbReference>
<dbReference type="GO" id="GO:0008270">
    <property type="term" value="F:zinc ion binding"/>
    <property type="evidence" value="ECO:0007669"/>
    <property type="project" value="UniProtKB-KW"/>
</dbReference>
<keyword evidence="1" id="KW-0479">Metal-binding</keyword>
<reference evidence="4" key="1">
    <citation type="submission" date="2021-12" db="EMBL/GenBank/DDBJ databases">
        <authorList>
            <person name="King R."/>
        </authorList>
    </citation>
    <scope>NUCLEOTIDE SEQUENCE</scope>
</reference>
<dbReference type="Gene3D" id="4.10.60.10">
    <property type="entry name" value="Zinc finger, CCHC-type"/>
    <property type="match status" value="1"/>
</dbReference>
<keyword evidence="1" id="KW-0862">Zinc</keyword>
<feature type="compositionally biased region" description="Polar residues" evidence="2">
    <location>
        <begin position="40"/>
        <end position="58"/>
    </location>
</feature>
<proteinExistence type="predicted"/>
<dbReference type="GO" id="GO:0003676">
    <property type="term" value="F:nucleic acid binding"/>
    <property type="evidence" value="ECO:0007669"/>
    <property type="project" value="InterPro"/>
</dbReference>